<dbReference type="Proteomes" id="UP001283341">
    <property type="component" value="Unassembled WGS sequence"/>
</dbReference>
<keyword evidence="1" id="KW-0175">Coiled coil</keyword>
<evidence type="ECO:0000256" key="1">
    <source>
        <dbReference type="SAM" id="Coils"/>
    </source>
</evidence>
<sequence length="332" mass="36078">MSSTTEQSISQFRDGGSPSPSPRRGSVSLQAAATLNAGLHRGGESTLRSSSSLSRNQHPSPSSARRRSQVLMNLQIADPNTPAPGEMIPETHNTTSGYRAISPHPLSASPQPLYSGEPQHFRAPSLGEIHQELENEQEFQVNRLLSEIRRLQMQVQRQQSSSAVADETTPERSAPIPTPGSAPQSAHPAPTSGSLPRSPGFSHHPRSSFDMARVDLQRRSRTPSRGASPRLRSTSISAESGEQWILGGRDESAFYQAETQMLVRENQMLRHRIRDLERQLAEVMGTASNLSITHEPSHASHLNRSTSASEEESSSRPLPTGTAQPPTAADDD</sequence>
<reference evidence="3" key="1">
    <citation type="journal article" date="2023" name="Mol. Phylogenet. Evol.">
        <title>Genome-scale phylogeny and comparative genomics of the fungal order Sordariales.</title>
        <authorList>
            <person name="Hensen N."/>
            <person name="Bonometti L."/>
            <person name="Westerberg I."/>
            <person name="Brannstrom I.O."/>
            <person name="Guillou S."/>
            <person name="Cros-Aarteil S."/>
            <person name="Calhoun S."/>
            <person name="Haridas S."/>
            <person name="Kuo A."/>
            <person name="Mondo S."/>
            <person name="Pangilinan J."/>
            <person name="Riley R."/>
            <person name="LaButti K."/>
            <person name="Andreopoulos B."/>
            <person name="Lipzen A."/>
            <person name="Chen C."/>
            <person name="Yan M."/>
            <person name="Daum C."/>
            <person name="Ng V."/>
            <person name="Clum A."/>
            <person name="Steindorff A."/>
            <person name="Ohm R.A."/>
            <person name="Martin F."/>
            <person name="Silar P."/>
            <person name="Natvig D.O."/>
            <person name="Lalanne C."/>
            <person name="Gautier V."/>
            <person name="Ament-Velasquez S.L."/>
            <person name="Kruys A."/>
            <person name="Hutchinson M.I."/>
            <person name="Powell A.J."/>
            <person name="Barry K."/>
            <person name="Miller A.N."/>
            <person name="Grigoriev I.V."/>
            <person name="Debuchy R."/>
            <person name="Gladieux P."/>
            <person name="Hiltunen Thoren M."/>
            <person name="Johannesson H."/>
        </authorList>
    </citation>
    <scope>NUCLEOTIDE SEQUENCE</scope>
    <source>
        <strain evidence="3">CBS 118394</strain>
    </source>
</reference>
<name>A0AAE0I6L7_9PEZI</name>
<feature type="region of interest" description="Disordered" evidence="2">
    <location>
        <begin position="153"/>
        <end position="237"/>
    </location>
</feature>
<proteinExistence type="predicted"/>
<feature type="coiled-coil region" evidence="1">
    <location>
        <begin position="259"/>
        <end position="286"/>
    </location>
</feature>
<feature type="region of interest" description="Disordered" evidence="2">
    <location>
        <begin position="287"/>
        <end position="332"/>
    </location>
</feature>
<protein>
    <submittedName>
        <fullName evidence="3">Uncharacterized protein</fullName>
    </submittedName>
</protein>
<feature type="compositionally biased region" description="Low complexity" evidence="2">
    <location>
        <begin position="13"/>
        <end position="28"/>
    </location>
</feature>
<dbReference type="PANTHER" id="PTHR39610:SF2">
    <property type="entry name" value="BZIP DOMAIN-CONTAINING PROTEIN"/>
    <property type="match status" value="1"/>
</dbReference>
<evidence type="ECO:0000313" key="3">
    <source>
        <dbReference type="EMBL" id="KAK3318591.1"/>
    </source>
</evidence>
<comment type="caution">
    <text evidence="3">The sequence shown here is derived from an EMBL/GenBank/DDBJ whole genome shotgun (WGS) entry which is preliminary data.</text>
</comment>
<gene>
    <name evidence="3" type="ORF">B0H66DRAFT_603169</name>
</gene>
<dbReference type="EMBL" id="JAUEDM010000004">
    <property type="protein sequence ID" value="KAK3318591.1"/>
    <property type="molecule type" value="Genomic_DNA"/>
</dbReference>
<organism evidence="3 4">
    <name type="scientific">Apodospora peruviana</name>
    <dbReference type="NCBI Taxonomy" id="516989"/>
    <lineage>
        <taxon>Eukaryota</taxon>
        <taxon>Fungi</taxon>
        <taxon>Dikarya</taxon>
        <taxon>Ascomycota</taxon>
        <taxon>Pezizomycotina</taxon>
        <taxon>Sordariomycetes</taxon>
        <taxon>Sordariomycetidae</taxon>
        <taxon>Sordariales</taxon>
        <taxon>Lasiosphaeriaceae</taxon>
        <taxon>Apodospora</taxon>
    </lineage>
</organism>
<feature type="compositionally biased region" description="Low complexity" evidence="2">
    <location>
        <begin position="45"/>
        <end position="63"/>
    </location>
</feature>
<evidence type="ECO:0000256" key="2">
    <source>
        <dbReference type="SAM" id="MobiDB-lite"/>
    </source>
</evidence>
<feature type="compositionally biased region" description="Polar residues" evidence="2">
    <location>
        <begin position="287"/>
        <end position="304"/>
    </location>
</feature>
<feature type="compositionally biased region" description="Low complexity" evidence="2">
    <location>
        <begin position="153"/>
        <end position="162"/>
    </location>
</feature>
<feature type="region of interest" description="Disordered" evidence="2">
    <location>
        <begin position="1"/>
        <end position="121"/>
    </location>
</feature>
<reference evidence="3" key="2">
    <citation type="submission" date="2023-06" db="EMBL/GenBank/DDBJ databases">
        <authorList>
            <consortium name="Lawrence Berkeley National Laboratory"/>
            <person name="Haridas S."/>
            <person name="Hensen N."/>
            <person name="Bonometti L."/>
            <person name="Westerberg I."/>
            <person name="Brannstrom I.O."/>
            <person name="Guillou S."/>
            <person name="Cros-Aarteil S."/>
            <person name="Calhoun S."/>
            <person name="Kuo A."/>
            <person name="Mondo S."/>
            <person name="Pangilinan J."/>
            <person name="Riley R."/>
            <person name="Labutti K."/>
            <person name="Andreopoulos B."/>
            <person name="Lipzen A."/>
            <person name="Chen C."/>
            <person name="Yanf M."/>
            <person name="Daum C."/>
            <person name="Ng V."/>
            <person name="Clum A."/>
            <person name="Steindorff A."/>
            <person name="Ohm R."/>
            <person name="Martin F."/>
            <person name="Silar P."/>
            <person name="Natvig D."/>
            <person name="Lalanne C."/>
            <person name="Gautier V."/>
            <person name="Ament-Velasquez S.L."/>
            <person name="Kruys A."/>
            <person name="Hutchinson M.I."/>
            <person name="Powell A.J."/>
            <person name="Barry K."/>
            <person name="Miller A.N."/>
            <person name="Grigoriev I.V."/>
            <person name="Debuchy R."/>
            <person name="Gladieux P."/>
            <person name="Thoren M.H."/>
            <person name="Johannesson H."/>
        </authorList>
    </citation>
    <scope>NUCLEOTIDE SEQUENCE</scope>
    <source>
        <strain evidence="3">CBS 118394</strain>
    </source>
</reference>
<feature type="compositionally biased region" description="Polar residues" evidence="2">
    <location>
        <begin position="1"/>
        <end position="11"/>
    </location>
</feature>
<dbReference type="AlphaFoldDB" id="A0AAE0I6L7"/>
<keyword evidence="4" id="KW-1185">Reference proteome</keyword>
<dbReference type="PANTHER" id="PTHR39610">
    <property type="entry name" value="BZIP DOMAIN-CONTAINING PROTEIN-RELATED"/>
    <property type="match status" value="1"/>
</dbReference>
<evidence type="ECO:0000313" key="4">
    <source>
        <dbReference type="Proteomes" id="UP001283341"/>
    </source>
</evidence>
<accession>A0AAE0I6L7</accession>